<dbReference type="InterPro" id="IPR005186">
    <property type="entry name" value="FlaG"/>
</dbReference>
<dbReference type="PANTHER" id="PTHR37166:SF1">
    <property type="entry name" value="PROTEIN FLAG"/>
    <property type="match status" value="1"/>
</dbReference>
<sequence length="119" mass="13794">MGSVDSISRTSVDNISFESNKSIKVQEQPTYILEQQPENSNQTAIEEKDLEQVVTDINQVLGNTHTSLKYMYHEKLQTYYVTLINDQTKETVREIPPKKLLDMYASMREYLGLFVDNKI</sequence>
<protein>
    <submittedName>
        <fullName evidence="1">Flagellar protein FlaG</fullName>
    </submittedName>
</protein>
<dbReference type="STRING" id="1742358.GCA_001439605_00351"/>
<reference evidence="1 2" key="1">
    <citation type="submission" date="2019-03" db="EMBL/GenBank/DDBJ databases">
        <authorList>
            <person name="Jensen L."/>
            <person name="Storgaard J."/>
            <person name="Sulaj E."/>
            <person name="Schramm A."/>
            <person name="Marshall I.P.G."/>
        </authorList>
    </citation>
    <scope>NUCLEOTIDE SEQUENCE [LARGE SCALE GENOMIC DNA]</scope>
    <source>
        <strain evidence="1 2">2017H2G3</strain>
    </source>
</reference>
<dbReference type="InterPro" id="IPR035924">
    <property type="entry name" value="FlaG-like_sf"/>
</dbReference>
<organism evidence="1 2">
    <name type="scientific">Cytobacillus praedii</name>
    <dbReference type="NCBI Taxonomy" id="1742358"/>
    <lineage>
        <taxon>Bacteria</taxon>
        <taxon>Bacillati</taxon>
        <taxon>Bacillota</taxon>
        <taxon>Bacilli</taxon>
        <taxon>Bacillales</taxon>
        <taxon>Bacillaceae</taxon>
        <taxon>Cytobacillus</taxon>
    </lineage>
</organism>
<keyword evidence="2" id="KW-1185">Reference proteome</keyword>
<keyword evidence="1" id="KW-0966">Cell projection</keyword>
<dbReference type="NCBIfam" id="NF005834">
    <property type="entry name" value="PRK07738.1"/>
    <property type="match status" value="1"/>
</dbReference>
<dbReference type="Pfam" id="PF03646">
    <property type="entry name" value="FlaG"/>
    <property type="match status" value="1"/>
</dbReference>
<evidence type="ECO:0000313" key="1">
    <source>
        <dbReference type="EMBL" id="TCJ06388.1"/>
    </source>
</evidence>
<dbReference type="OrthoDB" id="9799867at2"/>
<name>A0A4R1B6Z4_9BACI</name>
<keyword evidence="1" id="KW-0282">Flagellum</keyword>
<dbReference type="SUPFAM" id="SSF160214">
    <property type="entry name" value="FlaG-like"/>
    <property type="match status" value="1"/>
</dbReference>
<dbReference type="EMBL" id="SJTH01000001">
    <property type="protein sequence ID" value="TCJ06388.1"/>
    <property type="molecule type" value="Genomic_DNA"/>
</dbReference>
<keyword evidence="1" id="KW-0969">Cilium</keyword>
<dbReference type="Gene3D" id="3.30.160.170">
    <property type="entry name" value="FlaG-like"/>
    <property type="match status" value="1"/>
</dbReference>
<dbReference type="PANTHER" id="PTHR37166">
    <property type="entry name" value="PROTEIN FLAG"/>
    <property type="match status" value="1"/>
</dbReference>
<dbReference type="Proteomes" id="UP000293846">
    <property type="component" value="Unassembled WGS sequence"/>
</dbReference>
<gene>
    <name evidence="1" type="primary">flaG</name>
    <name evidence="1" type="ORF">E0Y62_00870</name>
</gene>
<dbReference type="RefSeq" id="WP_057767600.1">
    <property type="nucleotide sequence ID" value="NZ_CP183326.1"/>
</dbReference>
<evidence type="ECO:0000313" key="2">
    <source>
        <dbReference type="Proteomes" id="UP000293846"/>
    </source>
</evidence>
<comment type="caution">
    <text evidence="1">The sequence shown here is derived from an EMBL/GenBank/DDBJ whole genome shotgun (WGS) entry which is preliminary data.</text>
</comment>
<accession>A0A4R1B6Z4</accession>
<dbReference type="AlphaFoldDB" id="A0A4R1B6Z4"/>
<proteinExistence type="predicted"/>